<dbReference type="SUPFAM" id="SSF56112">
    <property type="entry name" value="Protein kinase-like (PK-like)"/>
    <property type="match status" value="1"/>
</dbReference>
<gene>
    <name evidence="2" type="ORF">ERJ67_07610</name>
</gene>
<sequence length="290" mass="30879">MACFSPALDGAIAAALGSGPIRRKAVAGGCIHQSWMVSLADGRRVFCKQNSAGALANFQAEATGLRALVQAGSGLAIPAPLWCGAVGSDALLILEWLDLGDGGRDGWSALGRGLAALHRHPVGERFGWQEDNFIGSGPQRNGWLEDWGAFFAGRRIAHQLAIARRRGLELRGGDQLVEAIPYLLAGHTTRPSLVHGDLWSGNAAITAEGLGSIFDPAAHLADREVDLAMTHLFGGFPAAFHDAYAASWPLPAGHQGRRDLYNLFHLLNHANLFGGGYRQQSQQLIDQLLA</sequence>
<dbReference type="Pfam" id="PF03881">
    <property type="entry name" value="Fructosamin_kin"/>
    <property type="match status" value="1"/>
</dbReference>
<keyword evidence="1 2" id="KW-0418">Kinase</keyword>
<dbReference type="Gene3D" id="3.90.1200.10">
    <property type="match status" value="1"/>
</dbReference>
<dbReference type="GO" id="GO:0016301">
    <property type="term" value="F:kinase activity"/>
    <property type="evidence" value="ECO:0007669"/>
    <property type="project" value="UniProtKB-UniRule"/>
</dbReference>
<keyword evidence="1" id="KW-0808">Transferase</keyword>
<dbReference type="PIRSF" id="PIRSF006221">
    <property type="entry name" value="Ketosamine-3-kinase"/>
    <property type="match status" value="1"/>
</dbReference>
<accession>A0A524RMM3</accession>
<dbReference type="Gene3D" id="3.30.200.20">
    <property type="entry name" value="Phosphorylase Kinase, domain 1"/>
    <property type="match status" value="1"/>
</dbReference>
<protein>
    <submittedName>
        <fullName evidence="2">Fructosamine kinase family protein</fullName>
    </submittedName>
</protein>
<organism evidence="2 3">
    <name type="scientific">Aphanocapsa feldmannii 277cV</name>
    <dbReference type="NCBI Taxonomy" id="2507553"/>
    <lineage>
        <taxon>Bacteria</taxon>
        <taxon>Bacillati</taxon>
        <taxon>Cyanobacteriota</taxon>
        <taxon>Cyanophyceae</taxon>
        <taxon>Oscillatoriophycideae</taxon>
        <taxon>Chroococcales</taxon>
        <taxon>Microcystaceae</taxon>
        <taxon>Aphanocapsa</taxon>
    </lineage>
</organism>
<evidence type="ECO:0000313" key="2">
    <source>
        <dbReference type="EMBL" id="TGG91854.1"/>
    </source>
</evidence>
<dbReference type="InterPro" id="IPR011009">
    <property type="entry name" value="Kinase-like_dom_sf"/>
</dbReference>
<proteinExistence type="inferred from homology"/>
<dbReference type="AlphaFoldDB" id="A0A524RMM3"/>
<comment type="caution">
    <text evidence="2">The sequence shown here is derived from an EMBL/GenBank/DDBJ whole genome shotgun (WGS) entry which is preliminary data.</text>
</comment>
<dbReference type="EMBL" id="SRMO01000071">
    <property type="protein sequence ID" value="TGG91854.1"/>
    <property type="molecule type" value="Genomic_DNA"/>
</dbReference>
<name>A0A524RMM3_9CHRO</name>
<evidence type="ECO:0000256" key="1">
    <source>
        <dbReference type="PIRNR" id="PIRNR006221"/>
    </source>
</evidence>
<dbReference type="PANTHER" id="PTHR12149:SF8">
    <property type="entry name" value="PROTEIN-RIBULOSAMINE 3-KINASE"/>
    <property type="match status" value="1"/>
</dbReference>
<evidence type="ECO:0000313" key="3">
    <source>
        <dbReference type="Proteomes" id="UP000317990"/>
    </source>
</evidence>
<dbReference type="PANTHER" id="PTHR12149">
    <property type="entry name" value="FRUCTOSAMINE 3 KINASE-RELATED PROTEIN"/>
    <property type="match status" value="1"/>
</dbReference>
<comment type="similarity">
    <text evidence="1">Belongs to the fructosamine kinase family.</text>
</comment>
<dbReference type="Proteomes" id="UP000317990">
    <property type="component" value="Unassembled WGS sequence"/>
</dbReference>
<dbReference type="InterPro" id="IPR016477">
    <property type="entry name" value="Fructo-/Ketosamine-3-kinase"/>
</dbReference>
<reference evidence="2 3" key="1">
    <citation type="journal article" date="2019" name="mSystems">
        <title>Life at home and on the roam: Genomic adaptions reflect the dual lifestyle of an intracellular, facultative symbiont.</title>
        <authorList>
            <person name="Burgsdorf I."/>
        </authorList>
    </citation>
    <scope>NUCLEOTIDE SEQUENCE [LARGE SCALE GENOMIC DNA]</scope>
    <source>
        <strain evidence="2">277cV</strain>
    </source>
</reference>